<accession>A0A101M383</accession>
<sequence>MRPENREKAGVFRTVPRGKKGMYAERALFSSFTPLLFSFFFHAVDGPGVPA</sequence>
<keyword evidence="1" id="KW-1133">Transmembrane helix</keyword>
<keyword evidence="1" id="KW-0812">Transmembrane</keyword>
<keyword evidence="2" id="KW-0496">Mitochondrion</keyword>
<evidence type="ECO:0000256" key="1">
    <source>
        <dbReference type="SAM" id="Phobius"/>
    </source>
</evidence>
<gene>
    <name evidence="2" type="ORF">ABT39_MTgene3295</name>
</gene>
<organism evidence="2">
    <name type="scientific">Picea glauca</name>
    <name type="common">White spruce</name>
    <name type="synonym">Pinus glauca</name>
    <dbReference type="NCBI Taxonomy" id="3330"/>
    <lineage>
        <taxon>Eukaryota</taxon>
        <taxon>Viridiplantae</taxon>
        <taxon>Streptophyta</taxon>
        <taxon>Embryophyta</taxon>
        <taxon>Tracheophyta</taxon>
        <taxon>Spermatophyta</taxon>
        <taxon>Pinopsida</taxon>
        <taxon>Pinidae</taxon>
        <taxon>Conifers I</taxon>
        <taxon>Pinales</taxon>
        <taxon>Pinaceae</taxon>
        <taxon>Picea</taxon>
    </lineage>
</organism>
<proteinExistence type="predicted"/>
<keyword evidence="1" id="KW-0472">Membrane</keyword>
<dbReference type="EMBL" id="LKAM01000002">
    <property type="protein sequence ID" value="KUM50067.1"/>
    <property type="molecule type" value="Genomic_DNA"/>
</dbReference>
<feature type="transmembrane region" description="Helical" evidence="1">
    <location>
        <begin position="27"/>
        <end position="44"/>
    </location>
</feature>
<evidence type="ECO:0000313" key="2">
    <source>
        <dbReference type="EMBL" id="KUM50067.1"/>
    </source>
</evidence>
<name>A0A101M383_PICGL</name>
<comment type="caution">
    <text evidence="2">The sequence shown here is derived from an EMBL/GenBank/DDBJ whole genome shotgun (WGS) entry which is preliminary data.</text>
</comment>
<reference evidence="2" key="1">
    <citation type="journal article" date="2015" name="Genome Biol. Evol.">
        <title>Organellar Genomes of White Spruce (Picea glauca): Assembly and Annotation.</title>
        <authorList>
            <person name="Jackman S.D."/>
            <person name="Warren R.L."/>
            <person name="Gibb E.A."/>
            <person name="Vandervalk B.P."/>
            <person name="Mohamadi H."/>
            <person name="Chu J."/>
            <person name="Raymond A."/>
            <person name="Pleasance S."/>
            <person name="Coope R."/>
            <person name="Wildung M.R."/>
            <person name="Ritland C.E."/>
            <person name="Bousquet J."/>
            <person name="Jones S.J."/>
            <person name="Bohlmann J."/>
            <person name="Birol I."/>
        </authorList>
    </citation>
    <scope>NUCLEOTIDE SEQUENCE [LARGE SCALE GENOMIC DNA]</scope>
    <source>
        <tissue evidence="2">Flushing bud</tissue>
    </source>
</reference>
<geneLocation type="mitochondrion" evidence="2"/>
<dbReference type="AlphaFoldDB" id="A0A101M383"/>
<protein>
    <submittedName>
        <fullName evidence="2">Uncharacterized protein</fullName>
    </submittedName>
</protein>